<gene>
    <name evidence="1" type="ORF">CR201_G0051597</name>
</gene>
<accession>A0A2J8RDI3</accession>
<protein>
    <submittedName>
        <fullName evidence="1">HK3 isoform 6</fullName>
    </submittedName>
</protein>
<evidence type="ECO:0000313" key="1">
    <source>
        <dbReference type="EMBL" id="PNJ06607.1"/>
    </source>
</evidence>
<name>A0A2J8RDI3_PONAB</name>
<sequence length="57" mass="5870">TDFAGLRNLGSGQRALVLPATCLSVTCLPSRARRLCGAGAGGHRGLTACFVGDSNWH</sequence>
<feature type="non-terminal residue" evidence="1">
    <location>
        <position position="1"/>
    </location>
</feature>
<dbReference type="EMBL" id="NDHI03003708">
    <property type="protein sequence ID" value="PNJ06607.1"/>
    <property type="molecule type" value="Genomic_DNA"/>
</dbReference>
<organism evidence="1">
    <name type="scientific">Pongo abelii</name>
    <name type="common">Sumatran orangutan</name>
    <name type="synonym">Pongo pygmaeus abelii</name>
    <dbReference type="NCBI Taxonomy" id="9601"/>
    <lineage>
        <taxon>Eukaryota</taxon>
        <taxon>Metazoa</taxon>
        <taxon>Chordata</taxon>
        <taxon>Craniata</taxon>
        <taxon>Vertebrata</taxon>
        <taxon>Euteleostomi</taxon>
        <taxon>Mammalia</taxon>
        <taxon>Eutheria</taxon>
        <taxon>Euarchontoglires</taxon>
        <taxon>Primates</taxon>
        <taxon>Haplorrhini</taxon>
        <taxon>Catarrhini</taxon>
        <taxon>Hominidae</taxon>
        <taxon>Pongo</taxon>
    </lineage>
</organism>
<dbReference type="AlphaFoldDB" id="A0A2J8RDI3"/>
<reference evidence="1" key="1">
    <citation type="submission" date="2017-12" db="EMBL/GenBank/DDBJ databases">
        <title>High-resolution comparative analysis of great ape genomes.</title>
        <authorList>
            <person name="Pollen A."/>
            <person name="Hastie A."/>
            <person name="Hormozdiari F."/>
            <person name="Dougherty M."/>
            <person name="Liu R."/>
            <person name="Chaisson M."/>
            <person name="Hoppe E."/>
            <person name="Hill C."/>
            <person name="Pang A."/>
            <person name="Hillier L."/>
            <person name="Baker C."/>
            <person name="Armstrong J."/>
            <person name="Shendure J."/>
            <person name="Paten B."/>
            <person name="Wilson R."/>
            <person name="Chao H."/>
            <person name="Schneider V."/>
            <person name="Ventura M."/>
            <person name="Kronenberg Z."/>
            <person name="Murali S."/>
            <person name="Gordon D."/>
            <person name="Cantsilieris S."/>
            <person name="Munson K."/>
            <person name="Nelson B."/>
            <person name="Raja A."/>
            <person name="Underwood J."/>
            <person name="Diekhans M."/>
            <person name="Fiddes I."/>
            <person name="Haussler D."/>
            <person name="Eichler E."/>
        </authorList>
    </citation>
    <scope>NUCLEOTIDE SEQUENCE [LARGE SCALE GENOMIC DNA]</scope>
    <source>
        <strain evidence="1">Susie</strain>
    </source>
</reference>
<proteinExistence type="predicted"/>
<comment type="caution">
    <text evidence="1">The sequence shown here is derived from an EMBL/GenBank/DDBJ whole genome shotgun (WGS) entry which is preliminary data.</text>
</comment>